<evidence type="ECO:0000313" key="18">
    <source>
        <dbReference type="Proteomes" id="UP001417504"/>
    </source>
</evidence>
<dbReference type="AlphaFoldDB" id="A0AAP0K7J0"/>
<evidence type="ECO:0000259" key="16">
    <source>
        <dbReference type="PROSITE" id="PS50969"/>
    </source>
</evidence>
<evidence type="ECO:0000256" key="3">
    <source>
        <dbReference type="ARBA" id="ARBA00004123"/>
    </source>
</evidence>
<dbReference type="Gene3D" id="3.40.50.1000">
    <property type="entry name" value="HAD superfamily/HAD-like"/>
    <property type="match status" value="1"/>
</dbReference>
<evidence type="ECO:0000256" key="8">
    <source>
        <dbReference type="ARBA" id="ARBA00023015"/>
    </source>
</evidence>
<comment type="cofactor">
    <cofactor evidence="2">
        <name>Mg(2+)</name>
        <dbReference type="ChEBI" id="CHEBI:18420"/>
    </cofactor>
</comment>
<dbReference type="Gene3D" id="3.40.50.10190">
    <property type="entry name" value="BRCT domain"/>
    <property type="match status" value="1"/>
</dbReference>
<feature type="domain" description="FCP1 homology" evidence="16">
    <location>
        <begin position="130"/>
        <end position="301"/>
    </location>
</feature>
<evidence type="ECO:0000256" key="10">
    <source>
        <dbReference type="ARBA" id="ARBA00023242"/>
    </source>
</evidence>
<evidence type="ECO:0000259" key="15">
    <source>
        <dbReference type="PROSITE" id="PS50172"/>
    </source>
</evidence>
<evidence type="ECO:0000256" key="13">
    <source>
        <dbReference type="ARBA" id="ARBA00063107"/>
    </source>
</evidence>
<keyword evidence="7" id="KW-0694">RNA-binding</keyword>
<feature type="domain" description="BRCT" evidence="15">
    <location>
        <begin position="347"/>
        <end position="439"/>
    </location>
</feature>
<dbReference type="FunFam" id="3.40.50.10190:FF:000014">
    <property type="entry name" value="RNA polymerase II C-terminal domain phosphatase-like 3"/>
    <property type="match status" value="1"/>
</dbReference>
<evidence type="ECO:0000256" key="9">
    <source>
        <dbReference type="ARBA" id="ARBA00023163"/>
    </source>
</evidence>
<protein>
    <recommendedName>
        <fullName evidence="14">RNA polymerase II C-terminal domain phosphatase-like</fullName>
        <ecNumber evidence="14">3.1.3.16</ecNumber>
    </recommendedName>
</protein>
<gene>
    <name evidence="17" type="ORF">Sjap_005988</name>
</gene>
<dbReference type="Proteomes" id="UP001417504">
    <property type="component" value="Unassembled WGS sequence"/>
</dbReference>
<dbReference type="EMBL" id="JBBNAE010000002">
    <property type="protein sequence ID" value="KAK9146085.1"/>
    <property type="molecule type" value="Genomic_DNA"/>
</dbReference>
<evidence type="ECO:0000256" key="6">
    <source>
        <dbReference type="ARBA" id="ARBA00022801"/>
    </source>
</evidence>
<evidence type="ECO:0000256" key="7">
    <source>
        <dbReference type="ARBA" id="ARBA00022884"/>
    </source>
</evidence>
<keyword evidence="9" id="KW-0804">Transcription</keyword>
<dbReference type="CDD" id="cd07521">
    <property type="entry name" value="HAD_FCP1-like"/>
    <property type="match status" value="1"/>
</dbReference>
<dbReference type="FunFam" id="3.40.50.1000:FF:000125">
    <property type="entry name" value="RNA polymerase II C-terminal domain phosphatase-like 4"/>
    <property type="match status" value="1"/>
</dbReference>
<comment type="catalytic activity">
    <reaction evidence="12 14">
        <text>O-phospho-L-threonyl-[protein] + H2O = L-threonyl-[protein] + phosphate</text>
        <dbReference type="Rhea" id="RHEA:47004"/>
        <dbReference type="Rhea" id="RHEA-COMP:11060"/>
        <dbReference type="Rhea" id="RHEA-COMP:11605"/>
        <dbReference type="ChEBI" id="CHEBI:15377"/>
        <dbReference type="ChEBI" id="CHEBI:30013"/>
        <dbReference type="ChEBI" id="CHEBI:43474"/>
        <dbReference type="ChEBI" id="CHEBI:61977"/>
        <dbReference type="EC" id="3.1.3.16"/>
    </reaction>
</comment>
<dbReference type="InterPro" id="IPR023214">
    <property type="entry name" value="HAD_sf"/>
</dbReference>
<comment type="subcellular location">
    <subcellularLocation>
        <location evidence="3 14">Nucleus</location>
    </subcellularLocation>
</comment>
<dbReference type="GO" id="GO:0009651">
    <property type="term" value="P:response to salt stress"/>
    <property type="evidence" value="ECO:0007669"/>
    <property type="project" value="UniProtKB-ARBA"/>
</dbReference>
<dbReference type="EC" id="3.1.3.16" evidence="14"/>
<dbReference type="PROSITE" id="PS50969">
    <property type="entry name" value="FCP1"/>
    <property type="match status" value="1"/>
</dbReference>
<dbReference type="GO" id="GO:0046872">
    <property type="term" value="F:metal ion binding"/>
    <property type="evidence" value="ECO:0007669"/>
    <property type="project" value="UniProtKB-KW"/>
</dbReference>
<evidence type="ECO:0000256" key="14">
    <source>
        <dbReference type="RuleBase" id="RU366066"/>
    </source>
</evidence>
<evidence type="ECO:0000256" key="11">
    <source>
        <dbReference type="ARBA" id="ARBA00047761"/>
    </source>
</evidence>
<dbReference type="InterPro" id="IPR039189">
    <property type="entry name" value="Fcp1"/>
</dbReference>
<dbReference type="PROSITE" id="PS50172">
    <property type="entry name" value="BRCT"/>
    <property type="match status" value="1"/>
</dbReference>
<dbReference type="PANTHER" id="PTHR23081:SF36">
    <property type="entry name" value="RNA POLYMERASE II SUBUNIT A C-TERMINAL DOMAIN PHOSPHATASE"/>
    <property type="match status" value="1"/>
</dbReference>
<dbReference type="Pfam" id="PF12738">
    <property type="entry name" value="PTCB-BRCT"/>
    <property type="match status" value="1"/>
</dbReference>
<dbReference type="CDD" id="cd17729">
    <property type="entry name" value="BRCT_CTDP1"/>
    <property type="match status" value="1"/>
</dbReference>
<comment type="function">
    <text evidence="14">This promotes the activity of RNA polymerase II.</text>
</comment>
<dbReference type="PANTHER" id="PTHR23081">
    <property type="entry name" value="RNA POLYMERASE II CTD PHOSPHATASE"/>
    <property type="match status" value="1"/>
</dbReference>
<proteinExistence type="predicted"/>
<dbReference type="InterPro" id="IPR004274">
    <property type="entry name" value="FCP1_dom"/>
</dbReference>
<keyword evidence="18" id="KW-1185">Reference proteome</keyword>
<dbReference type="NCBIfam" id="TIGR02250">
    <property type="entry name" value="FCP1_euk"/>
    <property type="match status" value="1"/>
</dbReference>
<keyword evidence="5" id="KW-0479">Metal-binding</keyword>
<evidence type="ECO:0000256" key="2">
    <source>
        <dbReference type="ARBA" id="ARBA00001946"/>
    </source>
</evidence>
<evidence type="ECO:0000313" key="17">
    <source>
        <dbReference type="EMBL" id="KAK9146085.1"/>
    </source>
</evidence>
<name>A0AAP0K7J0_9MAGN</name>
<keyword evidence="8" id="KW-0805">Transcription regulation</keyword>
<evidence type="ECO:0000256" key="4">
    <source>
        <dbReference type="ARBA" id="ARBA00022491"/>
    </source>
</evidence>
<keyword evidence="6 14" id="KW-0378">Hydrolase</keyword>
<reference evidence="17 18" key="1">
    <citation type="submission" date="2024-01" db="EMBL/GenBank/DDBJ databases">
        <title>Genome assemblies of Stephania.</title>
        <authorList>
            <person name="Yang L."/>
        </authorList>
    </citation>
    <scope>NUCLEOTIDE SEQUENCE [LARGE SCALE GENOMIC DNA]</scope>
    <source>
        <strain evidence="17">QJT</strain>
        <tissue evidence="17">Leaf</tissue>
    </source>
</reference>
<keyword evidence="4" id="KW-0678">Repressor</keyword>
<comment type="caution">
    <text evidence="17">The sequence shown here is derived from an EMBL/GenBank/DDBJ whole genome shotgun (WGS) entry which is preliminary data.</text>
</comment>
<organism evidence="17 18">
    <name type="scientific">Stephania japonica</name>
    <dbReference type="NCBI Taxonomy" id="461633"/>
    <lineage>
        <taxon>Eukaryota</taxon>
        <taxon>Viridiplantae</taxon>
        <taxon>Streptophyta</taxon>
        <taxon>Embryophyta</taxon>
        <taxon>Tracheophyta</taxon>
        <taxon>Spermatophyta</taxon>
        <taxon>Magnoliopsida</taxon>
        <taxon>Ranunculales</taxon>
        <taxon>Menispermaceae</taxon>
        <taxon>Menispermoideae</taxon>
        <taxon>Cissampelideae</taxon>
        <taxon>Stephania</taxon>
    </lineage>
</organism>
<comment type="subunit">
    <text evidence="13">Interacts with RAP74.</text>
</comment>
<evidence type="ECO:0000256" key="12">
    <source>
        <dbReference type="ARBA" id="ARBA00048336"/>
    </source>
</evidence>
<dbReference type="InterPro" id="IPR001357">
    <property type="entry name" value="BRCT_dom"/>
</dbReference>
<dbReference type="GO" id="GO:0003723">
    <property type="term" value="F:RNA binding"/>
    <property type="evidence" value="ECO:0007669"/>
    <property type="project" value="UniProtKB-KW"/>
</dbReference>
<evidence type="ECO:0000256" key="5">
    <source>
        <dbReference type="ARBA" id="ARBA00022723"/>
    </source>
</evidence>
<comment type="catalytic activity">
    <reaction evidence="11 14">
        <text>O-phospho-L-seryl-[protein] + H2O = L-seryl-[protein] + phosphate</text>
        <dbReference type="Rhea" id="RHEA:20629"/>
        <dbReference type="Rhea" id="RHEA-COMP:9863"/>
        <dbReference type="Rhea" id="RHEA-COMP:11604"/>
        <dbReference type="ChEBI" id="CHEBI:15377"/>
        <dbReference type="ChEBI" id="CHEBI:29999"/>
        <dbReference type="ChEBI" id="CHEBI:43474"/>
        <dbReference type="ChEBI" id="CHEBI:83421"/>
        <dbReference type="EC" id="3.1.3.16"/>
    </reaction>
</comment>
<keyword evidence="10 14" id="KW-0539">Nucleus</keyword>
<dbReference type="Pfam" id="PF03031">
    <property type="entry name" value="NIF"/>
    <property type="match status" value="1"/>
</dbReference>
<dbReference type="SMART" id="SM00577">
    <property type="entry name" value="CPDc"/>
    <property type="match status" value="1"/>
</dbReference>
<dbReference type="GO" id="GO:0008420">
    <property type="term" value="F:RNA polymerase II CTD heptapeptide repeat phosphatase activity"/>
    <property type="evidence" value="ECO:0007669"/>
    <property type="project" value="UniProtKB-UniRule"/>
</dbReference>
<dbReference type="InterPro" id="IPR011947">
    <property type="entry name" value="FCP1_euk"/>
</dbReference>
<accession>A0AAP0K7J0</accession>
<dbReference type="SUPFAM" id="SSF56784">
    <property type="entry name" value="HAD-like"/>
    <property type="match status" value="1"/>
</dbReference>
<dbReference type="InterPro" id="IPR036412">
    <property type="entry name" value="HAD-like_sf"/>
</dbReference>
<dbReference type="SUPFAM" id="SSF52113">
    <property type="entry name" value="BRCT domain"/>
    <property type="match status" value="1"/>
</dbReference>
<comment type="cofactor">
    <cofactor evidence="1">
        <name>Mn(2+)</name>
        <dbReference type="ChEBI" id="CHEBI:29035"/>
    </cofactor>
</comment>
<dbReference type="InterPro" id="IPR036420">
    <property type="entry name" value="BRCT_dom_sf"/>
</dbReference>
<dbReference type="GO" id="GO:0005634">
    <property type="term" value="C:nucleus"/>
    <property type="evidence" value="ECO:0007669"/>
    <property type="project" value="UniProtKB-SubCell"/>
</dbReference>
<sequence>MSSTTESVHSVSSDEFATLIEKELQWTSSEDEDDIESVRIKRRKVEELDDAEESQEATSIAMVPQTSDGAGAVNLETCLHQAPIFGGMCSLCGQFVNDHPAVSLGYIHKHLKVGTEEMNRIRGSDLKSLLRGRKLILVLDLDHTLLNSTRIDDLSAEEEHLIKNADSLQDIPNGSLFKVDVIRMLTKLRPFVRTFLKEASSLFELFIYTMGERFYASWMAKLLDPEETYFNEKVISKDDCTQEHRKSLDVVLGADNAVVILDDTEAVWSRHKENLILMDRYHFFASSGRPFGHSGKSLSELKRDENEKDGALATVLEVLKRIHEMFFTQEYASNPTNADVRKVLKKVRAEVLKDCRLVFSRVWKLGERPHNQRLWEMAQQLGATCCTELDESVTHLVSTDTGTEKARWAVQRKKFLVHPRWIEAANYLWRRQPEEQFSVNQIKK</sequence>
<evidence type="ECO:0000256" key="1">
    <source>
        <dbReference type="ARBA" id="ARBA00001936"/>
    </source>
</evidence>